<evidence type="ECO:0000256" key="5">
    <source>
        <dbReference type="SAM" id="MobiDB-lite"/>
    </source>
</evidence>
<dbReference type="UniPathway" id="UPA00148"/>
<comment type="similarity">
    <text evidence="2">Belongs to the CobH/CbiC family.</text>
</comment>
<proteinExistence type="inferred from homology"/>
<dbReference type="PANTHER" id="PTHR43588">
    <property type="entry name" value="COBALT-PRECORRIN-8 METHYLMUTASE"/>
    <property type="match status" value="1"/>
</dbReference>
<comment type="pathway">
    <text evidence="1">Cofactor biosynthesis; adenosylcobalamin biosynthesis.</text>
</comment>
<evidence type="ECO:0000313" key="8">
    <source>
        <dbReference type="Proteomes" id="UP000199118"/>
    </source>
</evidence>
<dbReference type="STRING" id="356660.SAMN05444336_105160"/>
<accession>A0A1H3BUN1</accession>
<keyword evidence="4" id="KW-0413">Isomerase</keyword>
<sequence length="558" mass="57374">MSQSAAVPTPAPIAAPDPAPDPARLPTPGPAGRPAATRFDAVIAVDWSAAAKPARGANSIWIACRRPDDASAPAPENPPTRAAALDRLAELLGQRLDAGERVLAGFDFPFGWPEGAAARIFGRPGWRAVWEGLFGGLSDAPDNANDRFELAARLNRRGGAFWGHPNGPARPDLPARRPVHFPHAEHRLAETAASALGARPKTVWQLNGAGSVGGQAITGIAALERLRAHPRLAGRVRIWPFETGFAPAPCAPGEAVFAEIYPSLLPPHPDAPVKDAGQVRAMAEALAGLDRAGGLDALFAAPEGLTDPQRRAAETEEGWILGLGHAPALRRHAARAGYERDPARIYAKSFAIVRAEARLDRFPPDLAELAVRVVHACGQVEAADGLEASPDVMAAGRAALAAGAPVICDAAMVAHGIIRRGLPAGVEVLTALAHPDCASRAAAIANTRSAAAMELLAPRMGGAVIAIGNAPTALFRLLELIDEGAPRPAAILGFPVGFVGAAESKAALAADPRGVPFATLHGRMGGSAIAAAAVNALTLGLRGDGLALPGAPDGKDPT</sequence>
<dbReference type="AlphaFoldDB" id="A0A1H3BUN1"/>
<evidence type="ECO:0000256" key="4">
    <source>
        <dbReference type="ARBA" id="ARBA00023235"/>
    </source>
</evidence>
<evidence type="ECO:0000313" key="7">
    <source>
        <dbReference type="EMBL" id="SDX45496.1"/>
    </source>
</evidence>
<feature type="domain" description="Cobalamin biosynthesis precorrin-8X methylmutase CobH/CbiC" evidence="6">
    <location>
        <begin position="345"/>
        <end position="538"/>
    </location>
</feature>
<feature type="region of interest" description="Disordered" evidence="5">
    <location>
        <begin position="1"/>
        <end position="35"/>
    </location>
</feature>
<dbReference type="Gene3D" id="3.40.50.10230">
    <property type="entry name" value="Cobalamin biosynthesis CobH/CbiC, precorrin-8X methylmutase"/>
    <property type="match status" value="1"/>
</dbReference>
<reference evidence="7 8" key="1">
    <citation type="submission" date="2016-10" db="EMBL/GenBank/DDBJ databases">
        <authorList>
            <person name="de Groot N.N."/>
        </authorList>
    </citation>
    <scope>NUCLEOTIDE SEQUENCE [LARGE SCALE GENOMIC DNA]</scope>
    <source>
        <strain evidence="7 8">DSM 17890</strain>
    </source>
</reference>
<name>A0A1H3BUN1_9RHOB</name>
<organism evidence="7 8">
    <name type="scientific">Albimonas donghaensis</name>
    <dbReference type="NCBI Taxonomy" id="356660"/>
    <lineage>
        <taxon>Bacteria</taxon>
        <taxon>Pseudomonadati</taxon>
        <taxon>Pseudomonadota</taxon>
        <taxon>Alphaproteobacteria</taxon>
        <taxon>Rhodobacterales</taxon>
        <taxon>Paracoccaceae</taxon>
        <taxon>Albimonas</taxon>
    </lineage>
</organism>
<evidence type="ECO:0000256" key="2">
    <source>
        <dbReference type="ARBA" id="ARBA00009774"/>
    </source>
</evidence>
<dbReference type="EMBL" id="FNMZ01000005">
    <property type="protein sequence ID" value="SDX45496.1"/>
    <property type="molecule type" value="Genomic_DNA"/>
</dbReference>
<evidence type="ECO:0000256" key="1">
    <source>
        <dbReference type="ARBA" id="ARBA00004953"/>
    </source>
</evidence>
<dbReference type="GO" id="GO:0016993">
    <property type="term" value="F:precorrin-8X methylmutase activity"/>
    <property type="evidence" value="ECO:0007669"/>
    <property type="project" value="InterPro"/>
</dbReference>
<evidence type="ECO:0000259" key="6">
    <source>
        <dbReference type="Pfam" id="PF02570"/>
    </source>
</evidence>
<dbReference type="InterPro" id="IPR003722">
    <property type="entry name" value="Cbl_synth_CobH/CbiC"/>
</dbReference>
<dbReference type="InterPro" id="IPR036588">
    <property type="entry name" value="CobH/CbiC_sf"/>
</dbReference>
<keyword evidence="3" id="KW-0169">Cobalamin biosynthesis</keyword>
<protein>
    <submittedName>
        <fullName evidence="7">Precorrin-8X methylmutase</fullName>
    </submittedName>
</protein>
<keyword evidence="8" id="KW-1185">Reference proteome</keyword>
<dbReference type="GO" id="GO:0009236">
    <property type="term" value="P:cobalamin biosynthetic process"/>
    <property type="evidence" value="ECO:0007669"/>
    <property type="project" value="UniProtKB-UniPathway"/>
</dbReference>
<dbReference type="Pfam" id="PF02570">
    <property type="entry name" value="CbiC"/>
    <property type="match status" value="1"/>
</dbReference>
<feature type="compositionally biased region" description="Pro residues" evidence="5">
    <location>
        <begin position="9"/>
        <end position="31"/>
    </location>
</feature>
<gene>
    <name evidence="7" type="ORF">SAMN05444336_105160</name>
</gene>
<dbReference type="Proteomes" id="UP000199118">
    <property type="component" value="Unassembled WGS sequence"/>
</dbReference>
<dbReference type="SUPFAM" id="SSF63965">
    <property type="entry name" value="Precorrin-8X methylmutase CbiC/CobH"/>
    <property type="match status" value="1"/>
</dbReference>
<dbReference type="RefSeq" id="WP_342707998.1">
    <property type="nucleotide sequence ID" value="NZ_FNMZ01000005.1"/>
</dbReference>
<evidence type="ECO:0000256" key="3">
    <source>
        <dbReference type="ARBA" id="ARBA00022573"/>
    </source>
</evidence>
<dbReference type="NCBIfam" id="NF006136">
    <property type="entry name" value="PRK08285.1"/>
    <property type="match status" value="1"/>
</dbReference>
<dbReference type="PANTHER" id="PTHR43588:SF1">
    <property type="entry name" value="COBALT-PRECORRIN-8 METHYLMUTASE"/>
    <property type="match status" value="1"/>
</dbReference>